<keyword evidence="5" id="KW-0999">Mitochondrion inner membrane</keyword>
<name>A0A023FMQ2_AMBCJ</name>
<reference evidence="10" key="1">
    <citation type="submission" date="2014-03" db="EMBL/GenBank/DDBJ databases">
        <title>The sialotranscriptome of Amblyomma triste, Amblyomma parvum and Amblyomma cajennense ticks, uncovered by 454-based RNA-seq.</title>
        <authorList>
            <person name="Garcia G.R."/>
            <person name="Gardinassi L.G."/>
            <person name="Ribeiro J.M."/>
            <person name="Anatriello E."/>
            <person name="Ferreira B.R."/>
            <person name="Moreira H.N."/>
            <person name="Mafra C."/>
            <person name="Olegario M.M."/>
            <person name="Szabo P.J."/>
            <person name="Miranda-Santos I.K."/>
            <person name="Maruyama S.R."/>
        </authorList>
    </citation>
    <scope>NUCLEOTIDE SEQUENCE</scope>
    <source>
        <strain evidence="10">Uberlandia</strain>
        <tissue evidence="10">Salivary glands</tissue>
    </source>
</reference>
<proteinExistence type="evidence at transcript level"/>
<evidence type="ECO:0000256" key="4">
    <source>
        <dbReference type="ARBA" id="ARBA00022692"/>
    </source>
</evidence>
<protein>
    <recommendedName>
        <fullName evidence="3">Cytochrome c oxidase assembly protein COX20, mitochondrial</fullName>
    </recommendedName>
</protein>
<feature type="transmembrane region" description="Helical" evidence="9">
    <location>
        <begin position="57"/>
        <end position="75"/>
    </location>
</feature>
<dbReference type="AlphaFoldDB" id="A0A023FMQ2"/>
<evidence type="ECO:0000256" key="3">
    <source>
        <dbReference type="ARBA" id="ARBA00017689"/>
    </source>
</evidence>
<organism evidence="10">
    <name type="scientific">Amblyomma cajennense</name>
    <name type="common">Cayenne tick</name>
    <name type="synonym">Acarus cajennensis</name>
    <dbReference type="NCBI Taxonomy" id="34607"/>
    <lineage>
        <taxon>Eukaryota</taxon>
        <taxon>Metazoa</taxon>
        <taxon>Ecdysozoa</taxon>
        <taxon>Arthropoda</taxon>
        <taxon>Chelicerata</taxon>
        <taxon>Arachnida</taxon>
        <taxon>Acari</taxon>
        <taxon>Parasitiformes</taxon>
        <taxon>Ixodida</taxon>
        <taxon>Ixodoidea</taxon>
        <taxon>Ixodidae</taxon>
        <taxon>Amblyomminae</taxon>
        <taxon>Amblyomma</taxon>
    </lineage>
</organism>
<keyword evidence="6 9" id="KW-1133">Transmembrane helix</keyword>
<keyword evidence="7" id="KW-0496">Mitochondrion</keyword>
<dbReference type="Pfam" id="PF12597">
    <property type="entry name" value="Cox20"/>
    <property type="match status" value="1"/>
</dbReference>
<comment type="similarity">
    <text evidence="2">Belongs to the COX20 family.</text>
</comment>
<feature type="transmembrane region" description="Helical" evidence="9">
    <location>
        <begin position="32"/>
        <end position="50"/>
    </location>
</feature>
<evidence type="ECO:0000256" key="2">
    <source>
        <dbReference type="ARBA" id="ARBA00009575"/>
    </source>
</evidence>
<dbReference type="InterPro" id="IPR022533">
    <property type="entry name" value="Cox20"/>
</dbReference>
<evidence type="ECO:0000256" key="1">
    <source>
        <dbReference type="ARBA" id="ARBA00004273"/>
    </source>
</evidence>
<keyword evidence="8 9" id="KW-0472">Membrane</keyword>
<comment type="subcellular location">
    <subcellularLocation>
        <location evidence="1">Mitochondrion inner membrane</location>
    </subcellularLocation>
</comment>
<evidence type="ECO:0000256" key="8">
    <source>
        <dbReference type="ARBA" id="ARBA00023136"/>
    </source>
</evidence>
<accession>A0A023FMQ2</accession>
<dbReference type="EMBL" id="GBBK01001436">
    <property type="protein sequence ID" value="JAC23046.1"/>
    <property type="molecule type" value="mRNA"/>
</dbReference>
<evidence type="ECO:0000256" key="6">
    <source>
        <dbReference type="ARBA" id="ARBA00022989"/>
    </source>
</evidence>
<sequence length="117" mass="13561">MADNTSERDDTSRKRIKLMGRYIDEIPCFRQVFMAGILGGLGVGLGTFMLTSRPRRAADMAMVSFLGITWTYWFYCRYQYSKTNFEFRKLKKQIQAGVVLQGTDQKPNIEEKKLEEA</sequence>
<dbReference type="PRINTS" id="PR02049">
    <property type="entry name" value="PROTEINF36A"/>
</dbReference>
<evidence type="ECO:0000256" key="9">
    <source>
        <dbReference type="SAM" id="Phobius"/>
    </source>
</evidence>
<evidence type="ECO:0000313" key="10">
    <source>
        <dbReference type="EMBL" id="JAC23046.1"/>
    </source>
</evidence>
<evidence type="ECO:0000256" key="5">
    <source>
        <dbReference type="ARBA" id="ARBA00022792"/>
    </source>
</evidence>
<dbReference type="GO" id="GO:0005743">
    <property type="term" value="C:mitochondrial inner membrane"/>
    <property type="evidence" value="ECO:0007669"/>
    <property type="project" value="UniProtKB-SubCell"/>
</dbReference>
<dbReference type="PANTHER" id="PTHR31586:SF1">
    <property type="entry name" value="CYTOCHROME C OXIDASE ASSEMBLY PROTEIN COX20, MITOCHONDRIAL"/>
    <property type="match status" value="1"/>
</dbReference>
<keyword evidence="4 9" id="KW-0812">Transmembrane</keyword>
<evidence type="ECO:0000256" key="7">
    <source>
        <dbReference type="ARBA" id="ARBA00023128"/>
    </source>
</evidence>
<dbReference type="PANTHER" id="PTHR31586">
    <property type="entry name" value="CYTOCHROME C OXIDASE PROTEIN 20"/>
    <property type="match status" value="1"/>
</dbReference>
<dbReference type="GO" id="GO:0033617">
    <property type="term" value="P:mitochondrial respiratory chain complex IV assembly"/>
    <property type="evidence" value="ECO:0007669"/>
    <property type="project" value="InterPro"/>
</dbReference>